<evidence type="ECO:0000256" key="4">
    <source>
        <dbReference type="ARBA" id="ARBA00022737"/>
    </source>
</evidence>
<accession>A0A1J1GMI3</accession>
<evidence type="ECO:0000256" key="2">
    <source>
        <dbReference type="ARBA" id="ARBA00022490"/>
    </source>
</evidence>
<keyword evidence="3" id="KW-0853">WD repeat</keyword>
<evidence type="ECO:0000256" key="6">
    <source>
        <dbReference type="SAM" id="MobiDB-lite"/>
    </source>
</evidence>
<evidence type="ECO:0000256" key="5">
    <source>
        <dbReference type="SAM" id="Coils"/>
    </source>
</evidence>
<dbReference type="GeneID" id="39729876"/>
<dbReference type="OrthoDB" id="340226at2759"/>
<comment type="caution">
    <text evidence="7">The sequence shown here is derived from an EMBL/GenBank/DDBJ whole genome shotgun (WGS) entry which is preliminary data.</text>
</comment>
<dbReference type="RefSeq" id="XP_028526468.1">
    <property type="nucleotide sequence ID" value="XM_028674881.1"/>
</dbReference>
<evidence type="ECO:0000256" key="3">
    <source>
        <dbReference type="ARBA" id="ARBA00022574"/>
    </source>
</evidence>
<feature type="compositionally biased region" description="Basic and acidic residues" evidence="6">
    <location>
        <begin position="973"/>
        <end position="992"/>
    </location>
</feature>
<keyword evidence="4" id="KW-0677">Repeat</keyword>
<evidence type="ECO:0008006" key="9">
    <source>
        <dbReference type="Google" id="ProtNLM"/>
    </source>
</evidence>
<dbReference type="SUPFAM" id="SSF50978">
    <property type="entry name" value="WD40 repeat-like"/>
    <property type="match status" value="1"/>
</dbReference>
<name>A0A1J1GMI3_PLAGA</name>
<feature type="coiled-coil region" evidence="5">
    <location>
        <begin position="1237"/>
        <end position="1271"/>
    </location>
</feature>
<evidence type="ECO:0000313" key="7">
    <source>
        <dbReference type="EMBL" id="CRG93646.1"/>
    </source>
</evidence>
<feature type="compositionally biased region" description="Low complexity" evidence="6">
    <location>
        <begin position="1517"/>
        <end position="1535"/>
    </location>
</feature>
<dbReference type="Proteomes" id="UP000220797">
    <property type="component" value="Unassembled WGS sequence"/>
</dbReference>
<feature type="region of interest" description="Disordered" evidence="6">
    <location>
        <begin position="1510"/>
        <end position="1535"/>
    </location>
</feature>
<feature type="coiled-coil region" evidence="5">
    <location>
        <begin position="1458"/>
        <end position="1485"/>
    </location>
</feature>
<dbReference type="OMA" id="NNIAHYE"/>
<feature type="coiled-coil region" evidence="5">
    <location>
        <begin position="1087"/>
        <end position="1125"/>
    </location>
</feature>
<reference evidence="7" key="1">
    <citation type="submission" date="2015-04" db="EMBL/GenBank/DDBJ databases">
        <authorList>
            <consortium name="Pathogen Informatics"/>
        </authorList>
    </citation>
    <scope>NUCLEOTIDE SEQUENCE [LARGE SCALE GENOMIC DNA]</scope>
    <source>
        <strain evidence="7">8A</strain>
    </source>
</reference>
<gene>
    <name evidence="7" type="ORF">PGAL8A_00135100</name>
</gene>
<dbReference type="EMBL" id="CVMV01000019">
    <property type="protein sequence ID" value="CRG93646.1"/>
    <property type="molecule type" value="Genomic_DNA"/>
</dbReference>
<dbReference type="VEuPathDB" id="PlasmoDB:PGAL8A_00135100"/>
<dbReference type="GO" id="GO:0031087">
    <property type="term" value="P:deadenylation-independent decapping of nuclear-transcribed mRNA"/>
    <property type="evidence" value="ECO:0007669"/>
    <property type="project" value="InterPro"/>
</dbReference>
<feature type="region of interest" description="Disordered" evidence="6">
    <location>
        <begin position="946"/>
        <end position="992"/>
    </location>
</feature>
<comment type="subcellular location">
    <subcellularLocation>
        <location evidence="1">Cytoplasm</location>
    </subcellularLocation>
</comment>
<keyword evidence="8" id="KW-1185">Reference proteome</keyword>
<protein>
    <recommendedName>
        <fullName evidence="9">WD repeat-containing protein</fullName>
    </recommendedName>
</protein>
<dbReference type="PANTHER" id="PTHR15598">
    <property type="entry name" value="ENHANCER OF MRNA-DECAPPING PROTEIN 4"/>
    <property type="match status" value="1"/>
</dbReference>
<organism evidence="7 8">
    <name type="scientific">Plasmodium gallinaceum</name>
    <dbReference type="NCBI Taxonomy" id="5849"/>
    <lineage>
        <taxon>Eukaryota</taxon>
        <taxon>Sar</taxon>
        <taxon>Alveolata</taxon>
        <taxon>Apicomplexa</taxon>
        <taxon>Aconoidasida</taxon>
        <taxon>Haemosporida</taxon>
        <taxon>Plasmodiidae</taxon>
        <taxon>Plasmodium</taxon>
        <taxon>Plasmodium (Haemamoeba)</taxon>
    </lineage>
</organism>
<evidence type="ECO:0000313" key="8">
    <source>
        <dbReference type="Proteomes" id="UP000220797"/>
    </source>
</evidence>
<dbReference type="InterPro" id="IPR036322">
    <property type="entry name" value="WD40_repeat_dom_sf"/>
</dbReference>
<proteinExistence type="predicted"/>
<keyword evidence="5" id="KW-0175">Coiled coil</keyword>
<keyword evidence="2" id="KW-0963">Cytoplasm</keyword>
<dbReference type="InterPro" id="IPR045152">
    <property type="entry name" value="EDC4-like"/>
</dbReference>
<evidence type="ECO:0000256" key="1">
    <source>
        <dbReference type="ARBA" id="ARBA00004496"/>
    </source>
</evidence>
<dbReference type="PANTHER" id="PTHR15598:SF5">
    <property type="entry name" value="ENHANCER OF MRNA-DECAPPING PROTEIN 4"/>
    <property type="match status" value="1"/>
</dbReference>
<feature type="compositionally biased region" description="Acidic residues" evidence="6">
    <location>
        <begin position="952"/>
        <end position="972"/>
    </location>
</feature>
<dbReference type="GO" id="GO:0000932">
    <property type="term" value="C:P-body"/>
    <property type="evidence" value="ECO:0007669"/>
    <property type="project" value="TreeGrafter"/>
</dbReference>
<sequence length="1779" mass="208299">MNLQEIDEKIVLEGNYVRNPFYSNNVKIKTSNIVNSIEGIENKANFLSLSENVISKIRSDSAEIIKKEGEILDVNSRNVCYALKNGKFRLINQNGINTTRIKLLYENEVLYVSFNKENGNYLLLLDNKGHLYIYKINEFKVELVLCLNFPSYEKNPTTNLKEIKNTLKSDFPKKASWLPKSDKFFITGHNNCLYIWNISLLTNAMIMNKLKDKIDVNDKLISVCAITLSFEQILHKYNYLFNEDFKSTEDLHDKIILNTYSLSLNGKYLFALIKNYYSVIWNVERNNHFIKFTLVGLCSLKNELLKIRKQLNINTYNNNNNIEISSVHILNTFFQSSEDGINQSNYYLLVFHSYSCISVFPFKNNIDVSENFCESIDILNDSSIQNIYVQNGIDIENIELFVDPSEFFVFFNLSYKIPNKDKGDINKSLIFVLEVFNKKRLDFNIHPKFINLPNKSILPLCSIRLLKINDCLKFAKVLNVSVSSSSLNIINLFLFAIIFNSSKKSVSVQSFSAPIPLLMGDVCNNKEASFPNNDNICDNIDKGLKNCDIKNIYENFYDNLNNKYDLENSTNIHKREETDQNILNNSNNKEFLNILKNKKNKDTELVKMYDDMIQKGNLLENISYVPITSEENIILNDFKRNEYINDDNINKSNNNTINRNPHILQELINNEENNVDMREKLKVLLNNREDILNKNNNSINYIENKEISRILSGVNNDGIEVLKKIENKDVKYFNDINDKEESSRNANNALCDIILNNKKKESKEEINSRNDMPENNDLEQFLKYSLNEIKKNYSSVDEQIVRKNDDINITHLNKNEFSENVPPKKMNINLFYNNNKVVNHENIENFKNEKEKEENSKIPFSETKQIVDLIFSDNAEQKTINENENDIKKNMDYNSNIDIIMSNHKDALKKFMEFEEDNEEESEHQEEKKAYVSEYLEKKRELQKDDEYKEYEIEEEEEGEGEEGEGEEEEEYEVKKEDEKEGVNNNNNEEKVKDNKKLNVIFEDKNDWKNIEKKKYNNLKDDEGERDKEEEEKSNYKNNEIFEQKENNLNSFLHQLGFFRNNKSNECNNNLDEKNKNEFYKDNSIFINELKVNESNIEEESVNQNDEIYKENKKSKNNLNNVEINTSTNKEDDIIVTNPINDTNNTINIYRRKKQDNKRKDIIDEKFEGEKISIDIPDDLMKKMCEEIYKNISVGISQIICEELKDKNILSGISSTICNKINKDINEENKYADDKIYKQMGSIITNYNKKINEMKEEIMNLKNYNKNINVKLISMNNNLSKIYEAIKNKSYLKNQKDNTYEIKLERILNEINGFKKYMNTMMSKFSENLVNTCEDMKNYFSKTIRGNNDNLKRIILQDLNNKIEEMKHIDLKNNAFNKELVEFFNNGHQSALKKIMPSVISSEIQIQFAKSVVPGMREAYNTGFQSIKESLNALLLENKNWLSKELYGIEKVIYEKSKKNNEDILLCVNNKMEELEKEIKIYTYNINQQINYLHDDINVLSKSPLQLNDQNKSIDGNNLDNESSNNNAIKKNNSNSSIVELKKNNDYNSHQENDPSDIIIKGRINHLLSEHEYDQAFTLALSIDIEKNTNAYWILQLCYRFHSNLLLDDNLPISQPALLGISKILCESLTKSSELSLEEADFRIKWIRECLLQLDVNHSDLIKTNAFMFIQNMLNHICSFSYDIENKIRKANENTTNFYKNVDLKNNLLLSTDSITNENVNHILCLNEVESLNNKDLHLISKQNNHYDKNMLLILQDKLIQIRKLLKRIIKNLSKKDNV</sequence>